<dbReference type="Proteomes" id="UP000275456">
    <property type="component" value="Unassembled WGS sequence"/>
</dbReference>
<dbReference type="GO" id="GO:0005886">
    <property type="term" value="C:plasma membrane"/>
    <property type="evidence" value="ECO:0007669"/>
    <property type="project" value="UniProtKB-SubCell"/>
</dbReference>
<protein>
    <submittedName>
        <fullName evidence="8">Putative MFS family arabinose efflux permease</fullName>
    </submittedName>
</protein>
<organism evidence="8 9">
    <name type="scientific">Agrococcus jenensis</name>
    <dbReference type="NCBI Taxonomy" id="46353"/>
    <lineage>
        <taxon>Bacteria</taxon>
        <taxon>Bacillati</taxon>
        <taxon>Actinomycetota</taxon>
        <taxon>Actinomycetes</taxon>
        <taxon>Micrococcales</taxon>
        <taxon>Microbacteriaceae</taxon>
        <taxon>Agrococcus</taxon>
    </lineage>
</organism>
<feature type="transmembrane region" description="Helical" evidence="6">
    <location>
        <begin position="21"/>
        <end position="41"/>
    </location>
</feature>
<dbReference type="InterPro" id="IPR050327">
    <property type="entry name" value="Proton-linked_MCT"/>
</dbReference>
<name>A0A3N2ASB4_9MICO</name>
<dbReference type="CDD" id="cd17355">
    <property type="entry name" value="MFS_YcxA_like"/>
    <property type="match status" value="1"/>
</dbReference>
<reference evidence="8 9" key="1">
    <citation type="submission" date="2018-11" db="EMBL/GenBank/DDBJ databases">
        <title>Sequencing the genomes of 1000 actinobacteria strains.</title>
        <authorList>
            <person name="Klenk H.-P."/>
        </authorList>
    </citation>
    <scope>NUCLEOTIDE SEQUENCE [LARGE SCALE GENOMIC DNA]</scope>
    <source>
        <strain evidence="8 9">DSM 9580</strain>
    </source>
</reference>
<feature type="transmembrane region" description="Helical" evidence="6">
    <location>
        <begin position="116"/>
        <end position="138"/>
    </location>
</feature>
<feature type="transmembrane region" description="Helical" evidence="6">
    <location>
        <begin position="91"/>
        <end position="110"/>
    </location>
</feature>
<dbReference type="Pfam" id="PF07690">
    <property type="entry name" value="MFS_1"/>
    <property type="match status" value="1"/>
</dbReference>
<evidence type="ECO:0000256" key="1">
    <source>
        <dbReference type="ARBA" id="ARBA00004651"/>
    </source>
</evidence>
<dbReference type="GO" id="GO:0022857">
    <property type="term" value="F:transmembrane transporter activity"/>
    <property type="evidence" value="ECO:0007669"/>
    <property type="project" value="InterPro"/>
</dbReference>
<dbReference type="PANTHER" id="PTHR11360:SF284">
    <property type="entry name" value="EG:103B4.3 PROTEIN-RELATED"/>
    <property type="match status" value="1"/>
</dbReference>
<dbReference type="AlphaFoldDB" id="A0A3N2ASB4"/>
<comment type="caution">
    <text evidence="8">The sequence shown here is derived from an EMBL/GenBank/DDBJ whole genome shotgun (WGS) entry which is preliminary data.</text>
</comment>
<dbReference type="InterPro" id="IPR020846">
    <property type="entry name" value="MFS_dom"/>
</dbReference>
<evidence type="ECO:0000256" key="4">
    <source>
        <dbReference type="ARBA" id="ARBA00023136"/>
    </source>
</evidence>
<feature type="transmembrane region" description="Helical" evidence="6">
    <location>
        <begin position="61"/>
        <end position="82"/>
    </location>
</feature>
<keyword evidence="9" id="KW-1185">Reference proteome</keyword>
<keyword evidence="2 6" id="KW-0812">Transmembrane</keyword>
<dbReference type="InterPro" id="IPR011701">
    <property type="entry name" value="MFS"/>
</dbReference>
<feature type="region of interest" description="Disordered" evidence="5">
    <location>
        <begin position="216"/>
        <end position="240"/>
    </location>
</feature>
<evidence type="ECO:0000313" key="9">
    <source>
        <dbReference type="Proteomes" id="UP000275456"/>
    </source>
</evidence>
<evidence type="ECO:0000256" key="5">
    <source>
        <dbReference type="SAM" id="MobiDB-lite"/>
    </source>
</evidence>
<dbReference type="InterPro" id="IPR036259">
    <property type="entry name" value="MFS_trans_sf"/>
</dbReference>
<evidence type="ECO:0000259" key="7">
    <source>
        <dbReference type="PROSITE" id="PS50850"/>
    </source>
</evidence>
<dbReference type="SUPFAM" id="SSF103473">
    <property type="entry name" value="MFS general substrate transporter"/>
    <property type="match status" value="1"/>
</dbReference>
<feature type="compositionally biased region" description="Low complexity" evidence="5">
    <location>
        <begin position="226"/>
        <end position="240"/>
    </location>
</feature>
<feature type="transmembrane region" description="Helical" evidence="6">
    <location>
        <begin position="388"/>
        <end position="407"/>
    </location>
</feature>
<dbReference type="PANTHER" id="PTHR11360">
    <property type="entry name" value="MONOCARBOXYLATE TRANSPORTER"/>
    <property type="match status" value="1"/>
</dbReference>
<feature type="transmembrane region" description="Helical" evidence="6">
    <location>
        <begin position="262"/>
        <end position="285"/>
    </location>
</feature>
<keyword evidence="3 6" id="KW-1133">Transmembrane helix</keyword>
<evidence type="ECO:0000256" key="3">
    <source>
        <dbReference type="ARBA" id="ARBA00022989"/>
    </source>
</evidence>
<gene>
    <name evidence="8" type="ORF">EDD26_1295</name>
</gene>
<feature type="transmembrane region" description="Helical" evidence="6">
    <location>
        <begin position="181"/>
        <end position="200"/>
    </location>
</feature>
<accession>A0A3N2ASB4</accession>
<evidence type="ECO:0000256" key="2">
    <source>
        <dbReference type="ARBA" id="ARBA00022692"/>
    </source>
</evidence>
<feature type="transmembrane region" description="Helical" evidence="6">
    <location>
        <begin position="419"/>
        <end position="438"/>
    </location>
</feature>
<feature type="transmembrane region" description="Helical" evidence="6">
    <location>
        <begin position="355"/>
        <end position="376"/>
    </location>
</feature>
<proteinExistence type="predicted"/>
<dbReference type="PROSITE" id="PS50850">
    <property type="entry name" value="MFS"/>
    <property type="match status" value="1"/>
</dbReference>
<dbReference type="EMBL" id="RKHJ01000001">
    <property type="protein sequence ID" value="ROR65924.1"/>
    <property type="molecule type" value="Genomic_DNA"/>
</dbReference>
<feature type="transmembrane region" description="Helical" evidence="6">
    <location>
        <begin position="327"/>
        <end position="349"/>
    </location>
</feature>
<evidence type="ECO:0000313" key="8">
    <source>
        <dbReference type="EMBL" id="ROR65924.1"/>
    </source>
</evidence>
<keyword evidence="4 6" id="KW-0472">Membrane</keyword>
<sequence>MLPADGALHQNVPVTTRRLHPAWIVAAVAFLALVGAAGFRAAPSVLMVPIETELGFSRTELSTAVGLNILLYGLMAPFAAALMERFGLKRVTAAALVVIAGGAALGTLAQHPWVLLLTWGVMIGLGTGSMALVFAAVVTQRWFVRHRGTVSGVLTAGSATGQLVFLPPTAWLATEWGWREASLLVALGALAVVPLVLLFLHDSPAARGVTPFGAPDAAGSDDAEPGARGVAAPAVVPRSAPRTNPARAAIDGLREAVRHRTFWALAAGFAICGATTNGLIGTHFIPAAHDHGMPQTAAAGLLALVGIFDIAGTVLSGWLTDRWNPRLLLVIYYVGRGLSLMALPFLLSAEVQPPMVVFIVFYGLDWVATVPPTMALCREHFGERAPVVFGWVFASHQIGAAIASVLVGVVRDAMGHYTVAWFAAAGLCAVAALVSLSVRRDRAPKVELDTVPAP</sequence>
<feature type="transmembrane region" description="Helical" evidence="6">
    <location>
        <begin position="297"/>
        <end position="320"/>
    </location>
</feature>
<comment type="subcellular location">
    <subcellularLocation>
        <location evidence="1">Cell membrane</location>
        <topology evidence="1">Multi-pass membrane protein</topology>
    </subcellularLocation>
</comment>
<evidence type="ECO:0000256" key="6">
    <source>
        <dbReference type="SAM" id="Phobius"/>
    </source>
</evidence>
<feature type="domain" description="Major facilitator superfamily (MFS) profile" evidence="7">
    <location>
        <begin position="24"/>
        <end position="443"/>
    </location>
</feature>
<feature type="transmembrane region" description="Helical" evidence="6">
    <location>
        <begin position="150"/>
        <end position="169"/>
    </location>
</feature>
<dbReference type="Gene3D" id="1.20.1250.20">
    <property type="entry name" value="MFS general substrate transporter like domains"/>
    <property type="match status" value="2"/>
</dbReference>